<dbReference type="Proteomes" id="UP001151760">
    <property type="component" value="Unassembled WGS sequence"/>
</dbReference>
<evidence type="ECO:0000313" key="2">
    <source>
        <dbReference type="EMBL" id="GJT48084.1"/>
    </source>
</evidence>
<keyword evidence="1" id="KW-0175">Coiled coil</keyword>
<sequence>MVNEGSHRVVMFKKAPRAYSRPFTRFFLPCDVYDQGAWDAELDMANSFNYITKEMIGYANEGEPSVLFGIDFLVTSKSRIDFRIGEMRIDLTMLKEMKEIDAMLDALVKNLEEVEKVKEVLDHRYKELEEPKPILEVLENYMIYQKKLDKVLMGRARLNSDDYGEEVKMRIVEHRLPKKMCDPGNFMLSVKVNETIEINALANTGASVSVLPYCLFLNLGLGDPKPYNSNLTMVDNTQAKATGEVKNARIQIEYQAYLVDILILDITVDKELPLLLGRPFLRTYGAVIDMGQEEDDWLSYFEVGGDEDGNPKYGPVAPSFLDIKDDMERALAMDAYFNPFKTIIVFKKLIDSLGSLLIQLKNTDWGNEGYGTYKKIKGDGDWHAKFEVTTPSGRKFIRMFKTKKTNRKLSGKFIPEDILKFDQFIN</sequence>
<reference evidence="2" key="1">
    <citation type="journal article" date="2022" name="Int. J. Mol. Sci.">
        <title>Draft Genome of Tanacetum Coccineum: Genomic Comparison of Closely Related Tanacetum-Family Plants.</title>
        <authorList>
            <person name="Yamashiro T."/>
            <person name="Shiraishi A."/>
            <person name="Nakayama K."/>
            <person name="Satake H."/>
        </authorList>
    </citation>
    <scope>NUCLEOTIDE SEQUENCE</scope>
</reference>
<evidence type="ECO:0000256" key="1">
    <source>
        <dbReference type="SAM" id="Coils"/>
    </source>
</evidence>
<gene>
    <name evidence="2" type="ORF">Tco_0974241</name>
</gene>
<dbReference type="PANTHER" id="PTHR33067">
    <property type="entry name" value="RNA-DIRECTED DNA POLYMERASE-RELATED"/>
    <property type="match status" value="1"/>
</dbReference>
<dbReference type="Gene3D" id="2.40.70.10">
    <property type="entry name" value="Acid Proteases"/>
    <property type="match status" value="1"/>
</dbReference>
<organism evidence="2 3">
    <name type="scientific">Tanacetum coccineum</name>
    <dbReference type="NCBI Taxonomy" id="301880"/>
    <lineage>
        <taxon>Eukaryota</taxon>
        <taxon>Viridiplantae</taxon>
        <taxon>Streptophyta</taxon>
        <taxon>Embryophyta</taxon>
        <taxon>Tracheophyta</taxon>
        <taxon>Spermatophyta</taxon>
        <taxon>Magnoliopsida</taxon>
        <taxon>eudicotyledons</taxon>
        <taxon>Gunneridae</taxon>
        <taxon>Pentapetalae</taxon>
        <taxon>asterids</taxon>
        <taxon>campanulids</taxon>
        <taxon>Asterales</taxon>
        <taxon>Asteraceae</taxon>
        <taxon>Asteroideae</taxon>
        <taxon>Anthemideae</taxon>
        <taxon>Anthemidinae</taxon>
        <taxon>Tanacetum</taxon>
    </lineage>
</organism>
<proteinExistence type="predicted"/>
<dbReference type="SUPFAM" id="SSF50630">
    <property type="entry name" value="Acid proteases"/>
    <property type="match status" value="1"/>
</dbReference>
<comment type="caution">
    <text evidence="2">The sequence shown here is derived from an EMBL/GenBank/DDBJ whole genome shotgun (WGS) entry which is preliminary data.</text>
</comment>
<dbReference type="PANTHER" id="PTHR33067:SF9">
    <property type="entry name" value="RNA-DIRECTED DNA POLYMERASE"/>
    <property type="match status" value="1"/>
</dbReference>
<protein>
    <submittedName>
        <fullName evidence="2">Ribonuclease H-like domain-containing protein</fullName>
    </submittedName>
</protein>
<accession>A0ABQ5EB14</accession>
<dbReference type="CDD" id="cd00303">
    <property type="entry name" value="retropepsin_like"/>
    <property type="match status" value="1"/>
</dbReference>
<name>A0ABQ5EB14_9ASTR</name>
<evidence type="ECO:0000313" key="3">
    <source>
        <dbReference type="Proteomes" id="UP001151760"/>
    </source>
</evidence>
<dbReference type="EMBL" id="BQNB010016123">
    <property type="protein sequence ID" value="GJT48084.1"/>
    <property type="molecule type" value="Genomic_DNA"/>
</dbReference>
<feature type="coiled-coil region" evidence="1">
    <location>
        <begin position="97"/>
        <end position="124"/>
    </location>
</feature>
<reference evidence="2" key="2">
    <citation type="submission" date="2022-01" db="EMBL/GenBank/DDBJ databases">
        <authorList>
            <person name="Yamashiro T."/>
            <person name="Shiraishi A."/>
            <person name="Satake H."/>
            <person name="Nakayama K."/>
        </authorList>
    </citation>
    <scope>NUCLEOTIDE SEQUENCE</scope>
</reference>
<dbReference type="InterPro" id="IPR021109">
    <property type="entry name" value="Peptidase_aspartic_dom_sf"/>
</dbReference>
<keyword evidence="3" id="KW-1185">Reference proteome</keyword>